<evidence type="ECO:0000256" key="5">
    <source>
        <dbReference type="SAM" id="Phobius"/>
    </source>
</evidence>
<dbReference type="PANTHER" id="PTHR12714">
    <property type="entry name" value="PROTEIN-S ISOPRENYLCYSTEINE O-METHYLTRANSFERASE"/>
    <property type="match status" value="1"/>
</dbReference>
<dbReference type="AlphaFoldDB" id="A0A0S8GA14"/>
<evidence type="ECO:0000256" key="4">
    <source>
        <dbReference type="ARBA" id="ARBA00023136"/>
    </source>
</evidence>
<dbReference type="Proteomes" id="UP000051096">
    <property type="component" value="Unassembled WGS sequence"/>
</dbReference>
<feature type="transmembrane region" description="Helical" evidence="5">
    <location>
        <begin position="25"/>
        <end position="46"/>
    </location>
</feature>
<sequence length="177" mass="20388">MHRRLKRSDRNHLAGEHRWSDTGQLVLLFVFLAVWIVDSFVLRYATFLTTYVPIYFRVPVAIVFLVLSGYLAMTGLSIVFDATREKPGVVSEGVFGLVRHPIYLGSVLFYLALLALTLSLAATVVWLVIIVFYHCIAQHEEKLLLKKFGAEYEAYMKAVPMWLPWIGFRKQETGYRE</sequence>
<dbReference type="Pfam" id="PF04191">
    <property type="entry name" value="PEMT"/>
    <property type="match status" value="1"/>
</dbReference>
<feature type="transmembrane region" description="Helical" evidence="5">
    <location>
        <begin position="58"/>
        <end position="80"/>
    </location>
</feature>
<dbReference type="GO" id="GO:0016740">
    <property type="term" value="F:transferase activity"/>
    <property type="evidence" value="ECO:0007669"/>
    <property type="project" value="UniProtKB-ARBA"/>
</dbReference>
<feature type="transmembrane region" description="Helical" evidence="5">
    <location>
        <begin position="107"/>
        <end position="133"/>
    </location>
</feature>
<dbReference type="PANTHER" id="PTHR12714:SF9">
    <property type="entry name" value="PROTEIN-S-ISOPRENYLCYSTEINE O-METHYLTRANSFERASE"/>
    <property type="match status" value="1"/>
</dbReference>
<evidence type="ECO:0000256" key="1">
    <source>
        <dbReference type="ARBA" id="ARBA00004127"/>
    </source>
</evidence>
<organism evidence="6 7">
    <name type="scientific">candidate division WOR_3 bacterium SM23_60</name>
    <dbReference type="NCBI Taxonomy" id="1703780"/>
    <lineage>
        <taxon>Bacteria</taxon>
        <taxon>Bacteria division WOR-3</taxon>
    </lineage>
</organism>
<accession>A0A0S8GA14</accession>
<evidence type="ECO:0000313" key="7">
    <source>
        <dbReference type="Proteomes" id="UP000051096"/>
    </source>
</evidence>
<proteinExistence type="predicted"/>
<reference evidence="6 7" key="1">
    <citation type="journal article" date="2015" name="Microbiome">
        <title>Genomic resolution of linkages in carbon, nitrogen, and sulfur cycling among widespread estuary sediment bacteria.</title>
        <authorList>
            <person name="Baker B.J."/>
            <person name="Lazar C.S."/>
            <person name="Teske A.P."/>
            <person name="Dick G.J."/>
        </authorList>
    </citation>
    <scope>NUCLEOTIDE SEQUENCE [LARGE SCALE GENOMIC DNA]</scope>
    <source>
        <strain evidence="6">SM23_60</strain>
    </source>
</reference>
<gene>
    <name evidence="6" type="ORF">AMJ87_09545</name>
</gene>
<dbReference type="Gene3D" id="1.20.120.1630">
    <property type="match status" value="1"/>
</dbReference>
<evidence type="ECO:0008006" key="8">
    <source>
        <dbReference type="Google" id="ProtNLM"/>
    </source>
</evidence>
<dbReference type="EMBL" id="LJUO01000105">
    <property type="protein sequence ID" value="KPK69987.1"/>
    <property type="molecule type" value="Genomic_DNA"/>
</dbReference>
<evidence type="ECO:0000256" key="2">
    <source>
        <dbReference type="ARBA" id="ARBA00022692"/>
    </source>
</evidence>
<evidence type="ECO:0000313" key="6">
    <source>
        <dbReference type="EMBL" id="KPK69987.1"/>
    </source>
</evidence>
<evidence type="ECO:0000256" key="3">
    <source>
        <dbReference type="ARBA" id="ARBA00022989"/>
    </source>
</evidence>
<dbReference type="InterPro" id="IPR007318">
    <property type="entry name" value="Phopholipid_MeTrfase"/>
</dbReference>
<dbReference type="GO" id="GO:0012505">
    <property type="term" value="C:endomembrane system"/>
    <property type="evidence" value="ECO:0007669"/>
    <property type="project" value="UniProtKB-SubCell"/>
</dbReference>
<keyword evidence="4 5" id="KW-0472">Membrane</keyword>
<comment type="subcellular location">
    <subcellularLocation>
        <location evidence="1">Endomembrane system</location>
        <topology evidence="1">Multi-pass membrane protein</topology>
    </subcellularLocation>
</comment>
<keyword evidence="3 5" id="KW-1133">Transmembrane helix</keyword>
<comment type="caution">
    <text evidence="6">The sequence shown here is derived from an EMBL/GenBank/DDBJ whole genome shotgun (WGS) entry which is preliminary data.</text>
</comment>
<keyword evidence="2 5" id="KW-0812">Transmembrane</keyword>
<protein>
    <recommendedName>
        <fullName evidence="8">Steroid 5-alpha reductase C-terminal domain-containing protein</fullName>
    </recommendedName>
</protein>
<name>A0A0S8GA14_UNCW3</name>